<comment type="caution">
    <text evidence="1">The sequence shown here is derived from an EMBL/GenBank/DDBJ whole genome shotgun (WGS) entry which is preliminary data.</text>
</comment>
<evidence type="ECO:0000313" key="2">
    <source>
        <dbReference type="Proteomes" id="UP001229421"/>
    </source>
</evidence>
<dbReference type="EMBL" id="JAUHHV010000005">
    <property type="protein sequence ID" value="KAK1424162.1"/>
    <property type="molecule type" value="Genomic_DNA"/>
</dbReference>
<keyword evidence="2" id="KW-1185">Reference proteome</keyword>
<reference evidence="1" key="1">
    <citation type="journal article" date="2023" name="bioRxiv">
        <title>Improved chromosome-level genome assembly for marigold (Tagetes erecta).</title>
        <authorList>
            <person name="Jiang F."/>
            <person name="Yuan L."/>
            <person name="Wang S."/>
            <person name="Wang H."/>
            <person name="Xu D."/>
            <person name="Wang A."/>
            <person name="Fan W."/>
        </authorList>
    </citation>
    <scope>NUCLEOTIDE SEQUENCE</scope>
    <source>
        <strain evidence="1">WSJ</strain>
        <tissue evidence="1">Leaf</tissue>
    </source>
</reference>
<organism evidence="1 2">
    <name type="scientific">Tagetes erecta</name>
    <name type="common">African marigold</name>
    <dbReference type="NCBI Taxonomy" id="13708"/>
    <lineage>
        <taxon>Eukaryota</taxon>
        <taxon>Viridiplantae</taxon>
        <taxon>Streptophyta</taxon>
        <taxon>Embryophyta</taxon>
        <taxon>Tracheophyta</taxon>
        <taxon>Spermatophyta</taxon>
        <taxon>Magnoliopsida</taxon>
        <taxon>eudicotyledons</taxon>
        <taxon>Gunneridae</taxon>
        <taxon>Pentapetalae</taxon>
        <taxon>asterids</taxon>
        <taxon>campanulids</taxon>
        <taxon>Asterales</taxon>
        <taxon>Asteraceae</taxon>
        <taxon>Asteroideae</taxon>
        <taxon>Heliantheae alliance</taxon>
        <taxon>Tageteae</taxon>
        <taxon>Tagetes</taxon>
    </lineage>
</organism>
<proteinExistence type="predicted"/>
<gene>
    <name evidence="1" type="ORF">QVD17_19481</name>
</gene>
<dbReference type="Proteomes" id="UP001229421">
    <property type="component" value="Unassembled WGS sequence"/>
</dbReference>
<evidence type="ECO:0000313" key="1">
    <source>
        <dbReference type="EMBL" id="KAK1424162.1"/>
    </source>
</evidence>
<name>A0AAD8KJN4_TARER</name>
<sequence length="170" mass="19185">MELAMINKHKIVRLMQFQDLVDPTEKIVRLMQFLNLIPVKIHGDFPVKLDLVDPTENEIPQHLILLFVSFTSDLNVAINGSKSDGDKAADDDTSTGNRLRRAMMLFRLFTTFKPKCAPSPSQHKTSDDAFPSAAKGLPFRVDFDSGGDDTVSDYSYTVTVLFVDLYREKE</sequence>
<protein>
    <submittedName>
        <fullName evidence="1">Uncharacterized protein</fullName>
    </submittedName>
</protein>
<accession>A0AAD8KJN4</accession>
<dbReference type="AlphaFoldDB" id="A0AAD8KJN4"/>